<accession>A0A9W8X9J1</accession>
<keyword evidence="5 6" id="KW-0040">ANK repeat</keyword>
<evidence type="ECO:0000256" key="2">
    <source>
        <dbReference type="ARBA" id="ARBA00022737"/>
    </source>
</evidence>
<comment type="caution">
    <text evidence="8">The sequence shown here is derived from an EMBL/GenBank/DDBJ whole genome shotgun (WGS) entry which is preliminary data.</text>
</comment>
<feature type="repeat" description="ANK" evidence="6">
    <location>
        <begin position="948"/>
        <end position="970"/>
    </location>
</feature>
<dbReference type="Proteomes" id="UP001140513">
    <property type="component" value="Unassembled WGS sequence"/>
</dbReference>
<dbReference type="RefSeq" id="XP_056065351.1">
    <property type="nucleotide sequence ID" value="XM_056220048.1"/>
</dbReference>
<dbReference type="OrthoDB" id="3688702at2759"/>
<feature type="compositionally biased region" description="Acidic residues" evidence="7">
    <location>
        <begin position="799"/>
        <end position="808"/>
    </location>
</feature>
<feature type="compositionally biased region" description="Basic and acidic residues" evidence="7">
    <location>
        <begin position="633"/>
        <end position="646"/>
    </location>
</feature>
<reference evidence="8" key="1">
    <citation type="submission" date="2022-10" db="EMBL/GenBank/DDBJ databases">
        <title>Tapping the CABI collections for fungal endophytes: first genome assemblies for Collariella, Neodidymelliopsis, Ascochyta clinopodiicola, Didymella pomorum, Didymosphaeria variabile, Neocosmospora piperis and Neocucurbitaria cava.</title>
        <authorList>
            <person name="Hill R."/>
        </authorList>
    </citation>
    <scope>NUCLEOTIDE SEQUENCE</scope>
    <source>
        <strain evidence="8">IMI 356815</strain>
    </source>
</reference>
<dbReference type="EMBL" id="JAPEUX010000009">
    <property type="protein sequence ID" value="KAJ4345187.1"/>
    <property type="molecule type" value="Genomic_DNA"/>
</dbReference>
<feature type="repeat" description="ANK" evidence="6">
    <location>
        <begin position="211"/>
        <end position="243"/>
    </location>
</feature>
<evidence type="ECO:0000313" key="9">
    <source>
        <dbReference type="Proteomes" id="UP001140513"/>
    </source>
</evidence>
<evidence type="ECO:0000313" key="8">
    <source>
        <dbReference type="EMBL" id="KAJ4345187.1"/>
    </source>
</evidence>
<evidence type="ECO:0000256" key="4">
    <source>
        <dbReference type="ARBA" id="ARBA00022833"/>
    </source>
</evidence>
<dbReference type="GO" id="GO:0008270">
    <property type="term" value="F:zinc ion binding"/>
    <property type="evidence" value="ECO:0007669"/>
    <property type="project" value="UniProtKB-KW"/>
</dbReference>
<dbReference type="InterPro" id="IPR043145">
    <property type="entry name" value="Znf_ZZ_sf"/>
</dbReference>
<feature type="repeat" description="ANK" evidence="6">
    <location>
        <begin position="486"/>
        <end position="518"/>
    </location>
</feature>
<dbReference type="Pfam" id="PF12796">
    <property type="entry name" value="Ank_2"/>
    <property type="match status" value="3"/>
</dbReference>
<keyword evidence="3" id="KW-0863">Zinc-finger</keyword>
<dbReference type="SUPFAM" id="SSF57850">
    <property type="entry name" value="RING/U-box"/>
    <property type="match status" value="1"/>
</dbReference>
<evidence type="ECO:0000256" key="3">
    <source>
        <dbReference type="ARBA" id="ARBA00022771"/>
    </source>
</evidence>
<evidence type="ECO:0000256" key="1">
    <source>
        <dbReference type="ARBA" id="ARBA00022723"/>
    </source>
</evidence>
<feature type="repeat" description="ANK" evidence="6">
    <location>
        <begin position="606"/>
        <end position="638"/>
    </location>
</feature>
<dbReference type="AlphaFoldDB" id="A0A9W8X9J1"/>
<dbReference type="InterPro" id="IPR002110">
    <property type="entry name" value="Ankyrin_rpt"/>
</dbReference>
<sequence length="1097" mass="120236">MFMPKKPLSLTLAKRLMDGGILVVLRKLFEYMPDLDISFKRKPVFMTVAEYHTIDVGSVFSDTLRVAAVAGNLATVQLLIKHGVSLDLNLCGESALDGAARLNQLPVLKALLKAGAKPTVEGVIHGGSVNALRLILDKSAVAIEDSALEQAVKVGNEDFVEAILERTGSSIENSNALSYACDIGNLYLIDKLLQAGSPVNHLVEAEVYPRRKRSPLLIAVKRGHERTVRKLLENGADPNLKTDDDLTFPLIAATHEGCLEIVQLLLQHGADVNCEMAKQSSIHQRWAEPRGMSLNFDQDYLDDDESEREHEIEGSIDDEVASHASQQDSFHTKLSYVLELLSLSIPSRSLSMTDGIPSTPLQLACEYGASDIARELIAHGALVVDEANTKPQNLFSGCFIGDWSTSMREVLQMLCEYALHLPQWDDIGLASFAKAAIARCSEGFELLASYFPPSPILLSFACMCGSTCTARTCVEQGILIDTLLPHGLAPLHLAALFLQDDLVAALLKDGADPNLPDALGQTPLTRAISGLQKLLQVGEDEVEDLIPLHIISFERVVQLLLDSGTDVDSGSTVEDKALHLVCSMGHVPVARSLIEKSKEIDQWAGGHGTPLFAALDGDRPSIIEILLEHGADPNQTRELDSSDPRGRFKHLHKSSANSHRGPVAQTAVEAALGKESPLLLRTFLSLAPDLDVSDLLMTALKASFRRPGSLPPYSDQTGRSPSEKSDFELVLNARKDLYVSEKVMERLLELGNGVQSELLKYALSRRERGMPAQLIGRATSRLRNYSNSSYESWRRTDSEEFSDYDDSDQGFAKDANSTWYSGNEDSDRHSEKDNDQGHVGEGESFTTHHGSSKLDAVLTRGDLFAERRLFYDIKDAELENSNVDHALILASETDREPLARLLLEKGASASRSINGRNALSAASYAGSISVLKLLLNAPGFHIELTDQYGRTPLWWAAAGGNVQIIRLLLNQCQSNPSKADWLDRSPAMIAAMKGNYSAMDLLLSKVFKRTDLEYDATLGAFAINGRQPWLSCDICTAPIQLSHHHYHCNTCSGGDWDMCKECKEGGASCHDLSHELVERVMRDGAWVEHKGERLPFL</sequence>
<gene>
    <name evidence="8" type="ORF">N0V89_011316</name>
</gene>
<dbReference type="PROSITE" id="PS50297">
    <property type="entry name" value="ANK_REP_REGION"/>
    <property type="match status" value="4"/>
</dbReference>
<dbReference type="PANTHER" id="PTHR24173">
    <property type="entry name" value="ANKYRIN REPEAT CONTAINING"/>
    <property type="match status" value="1"/>
</dbReference>
<dbReference type="Gene3D" id="3.30.60.90">
    <property type="match status" value="1"/>
</dbReference>
<keyword evidence="2" id="KW-0677">Repeat</keyword>
<dbReference type="SMART" id="SM00248">
    <property type="entry name" value="ANK"/>
    <property type="match status" value="14"/>
</dbReference>
<dbReference type="PANTHER" id="PTHR24173:SF74">
    <property type="entry name" value="ANKYRIN REPEAT DOMAIN-CONTAINING PROTEIN 16"/>
    <property type="match status" value="1"/>
</dbReference>
<evidence type="ECO:0000256" key="5">
    <source>
        <dbReference type="ARBA" id="ARBA00023043"/>
    </source>
</evidence>
<keyword evidence="4" id="KW-0862">Zinc</keyword>
<dbReference type="PROSITE" id="PS50088">
    <property type="entry name" value="ANK_REPEAT"/>
    <property type="match status" value="5"/>
</dbReference>
<evidence type="ECO:0000256" key="7">
    <source>
        <dbReference type="SAM" id="MobiDB-lite"/>
    </source>
</evidence>
<keyword evidence="9" id="KW-1185">Reference proteome</keyword>
<name>A0A9W8X9J1_9PLEO</name>
<dbReference type="Gene3D" id="1.25.40.20">
    <property type="entry name" value="Ankyrin repeat-containing domain"/>
    <property type="match status" value="3"/>
</dbReference>
<keyword evidence="1" id="KW-0479">Metal-binding</keyword>
<protein>
    <recommendedName>
        <fullName evidence="10">Ankyrin</fullName>
    </recommendedName>
</protein>
<evidence type="ECO:0008006" key="10">
    <source>
        <dbReference type="Google" id="ProtNLM"/>
    </source>
</evidence>
<dbReference type="Pfam" id="PF00023">
    <property type="entry name" value="Ank"/>
    <property type="match status" value="2"/>
</dbReference>
<feature type="region of interest" description="Disordered" evidence="7">
    <location>
        <begin position="796"/>
        <end position="851"/>
    </location>
</feature>
<dbReference type="SUPFAM" id="SSF48403">
    <property type="entry name" value="Ankyrin repeat"/>
    <property type="match status" value="4"/>
</dbReference>
<feature type="compositionally biased region" description="Basic and acidic residues" evidence="7">
    <location>
        <begin position="825"/>
        <end position="841"/>
    </location>
</feature>
<dbReference type="GeneID" id="80914846"/>
<evidence type="ECO:0000256" key="6">
    <source>
        <dbReference type="PROSITE-ProRule" id="PRU00023"/>
    </source>
</evidence>
<dbReference type="InterPro" id="IPR036770">
    <property type="entry name" value="Ankyrin_rpt-contain_sf"/>
</dbReference>
<proteinExistence type="predicted"/>
<feature type="repeat" description="ANK" evidence="6">
    <location>
        <begin position="245"/>
        <end position="277"/>
    </location>
</feature>
<feature type="region of interest" description="Disordered" evidence="7">
    <location>
        <begin position="633"/>
        <end position="663"/>
    </location>
</feature>
<organism evidence="8 9">
    <name type="scientific">Didymosphaeria variabile</name>
    <dbReference type="NCBI Taxonomy" id="1932322"/>
    <lineage>
        <taxon>Eukaryota</taxon>
        <taxon>Fungi</taxon>
        <taxon>Dikarya</taxon>
        <taxon>Ascomycota</taxon>
        <taxon>Pezizomycotina</taxon>
        <taxon>Dothideomycetes</taxon>
        <taxon>Pleosporomycetidae</taxon>
        <taxon>Pleosporales</taxon>
        <taxon>Massarineae</taxon>
        <taxon>Didymosphaeriaceae</taxon>
        <taxon>Didymosphaeria</taxon>
    </lineage>
</organism>